<keyword evidence="3" id="KW-1185">Reference proteome</keyword>
<comment type="caution">
    <text evidence="2">The sequence shown here is derived from an EMBL/GenBank/DDBJ whole genome shotgun (WGS) entry which is preliminary data.</text>
</comment>
<reference evidence="2 3" key="1">
    <citation type="submission" date="2018-05" db="EMBL/GenBank/DDBJ databases">
        <title>Nocardioides silvaticus genome.</title>
        <authorList>
            <person name="Li C."/>
            <person name="Wang G."/>
        </authorList>
    </citation>
    <scope>NUCLEOTIDE SEQUENCE [LARGE SCALE GENOMIC DNA]</scope>
    <source>
        <strain evidence="2 3">CCTCC AB 2018079</strain>
    </source>
</reference>
<evidence type="ECO:0000256" key="1">
    <source>
        <dbReference type="SAM" id="MobiDB-lite"/>
    </source>
</evidence>
<proteinExistence type="predicted"/>
<dbReference type="EMBL" id="QGDD01000003">
    <property type="protein sequence ID" value="PWN03099.1"/>
    <property type="molecule type" value="Genomic_DNA"/>
</dbReference>
<gene>
    <name evidence="2" type="ORF">DJ010_08175</name>
</gene>
<evidence type="ECO:0000313" key="3">
    <source>
        <dbReference type="Proteomes" id="UP000245507"/>
    </source>
</evidence>
<protein>
    <submittedName>
        <fullName evidence="2">Uncharacterized protein</fullName>
    </submittedName>
</protein>
<dbReference type="RefSeq" id="WP_109693190.1">
    <property type="nucleotide sequence ID" value="NZ_QGDD01000003.1"/>
</dbReference>
<feature type="region of interest" description="Disordered" evidence="1">
    <location>
        <begin position="75"/>
        <end position="106"/>
    </location>
</feature>
<dbReference type="AlphaFoldDB" id="A0A316TIQ3"/>
<sequence>MVIVMSPVDWDGWEGVNGSFETTVDDVQRAVREHGGSHPFLVYDLYELVPSPAETLPPDPDEERLDQLMRENGGRPIGTWVAYGQDGKMYPFPEPPPRDRDPDDQS</sequence>
<evidence type="ECO:0000313" key="2">
    <source>
        <dbReference type="EMBL" id="PWN03099.1"/>
    </source>
</evidence>
<accession>A0A316TIQ3</accession>
<organism evidence="2 3">
    <name type="scientific">Nocardioides silvaticus</name>
    <dbReference type="NCBI Taxonomy" id="2201891"/>
    <lineage>
        <taxon>Bacteria</taxon>
        <taxon>Bacillati</taxon>
        <taxon>Actinomycetota</taxon>
        <taxon>Actinomycetes</taxon>
        <taxon>Propionibacteriales</taxon>
        <taxon>Nocardioidaceae</taxon>
        <taxon>Nocardioides</taxon>
    </lineage>
</organism>
<name>A0A316TIQ3_9ACTN</name>
<feature type="compositionally biased region" description="Basic and acidic residues" evidence="1">
    <location>
        <begin position="96"/>
        <end position="106"/>
    </location>
</feature>
<dbReference type="OrthoDB" id="3787209at2"/>
<dbReference type="Proteomes" id="UP000245507">
    <property type="component" value="Unassembled WGS sequence"/>
</dbReference>